<proteinExistence type="predicted"/>
<reference evidence="1" key="1">
    <citation type="submission" date="2018-05" db="EMBL/GenBank/DDBJ databases">
        <authorList>
            <person name="Lanie J.A."/>
            <person name="Ng W.-L."/>
            <person name="Kazmierczak K.M."/>
            <person name="Andrzejewski T.M."/>
            <person name="Davidsen T.M."/>
            <person name="Wayne K.J."/>
            <person name="Tettelin H."/>
            <person name="Glass J.I."/>
            <person name="Rusch D."/>
            <person name="Podicherti R."/>
            <person name="Tsui H.-C.T."/>
            <person name="Winkler M.E."/>
        </authorList>
    </citation>
    <scope>NUCLEOTIDE SEQUENCE</scope>
</reference>
<evidence type="ECO:0000313" key="1">
    <source>
        <dbReference type="EMBL" id="SVD81911.1"/>
    </source>
</evidence>
<protein>
    <submittedName>
        <fullName evidence="1">Uncharacterized protein</fullName>
    </submittedName>
</protein>
<name>A0A382YG72_9ZZZZ</name>
<dbReference type="AlphaFoldDB" id="A0A382YG72"/>
<gene>
    <name evidence="1" type="ORF">METZ01_LOCUS434765</name>
</gene>
<feature type="non-terminal residue" evidence="1">
    <location>
        <position position="1"/>
    </location>
</feature>
<sequence length="34" mass="3619">VAHAIEPPQSASIPGILFWTAPSITLKPFETSIV</sequence>
<accession>A0A382YG72</accession>
<organism evidence="1">
    <name type="scientific">marine metagenome</name>
    <dbReference type="NCBI Taxonomy" id="408172"/>
    <lineage>
        <taxon>unclassified sequences</taxon>
        <taxon>metagenomes</taxon>
        <taxon>ecological metagenomes</taxon>
    </lineage>
</organism>
<dbReference type="EMBL" id="UINC01175335">
    <property type="protein sequence ID" value="SVD81911.1"/>
    <property type="molecule type" value="Genomic_DNA"/>
</dbReference>